<organism evidence="5 6">
    <name type="scientific">Streptomyces vietnamensis</name>
    <dbReference type="NCBI Taxonomy" id="362257"/>
    <lineage>
        <taxon>Bacteria</taxon>
        <taxon>Bacillati</taxon>
        <taxon>Actinomycetota</taxon>
        <taxon>Actinomycetes</taxon>
        <taxon>Kitasatosporales</taxon>
        <taxon>Streptomycetaceae</taxon>
        <taxon>Streptomyces</taxon>
    </lineage>
</organism>
<evidence type="ECO:0000256" key="1">
    <source>
        <dbReference type="ARBA" id="ARBA00001968"/>
    </source>
</evidence>
<sequence>MVFVDRLLATLVHLRHGATHDMLACWFGVDRSTITRTIGEVRPLLAERGCTVANGIRLRTLAEVIDHLGASGQTGIIDGTEIRVRRPAAGRKDRDTYISGKNKQNAVKTMVLTDQNGRMLFSSPATPGSCADITHARQLGLIKLLADGPAVEILADAGYQGLGAQTGGRVVTPPHRKFKKNAPDWYEEMHERQRKAHSSRRIRVEHGIAHLKNWRTLARHFGRREHMSDTGQAVAGLLSLQQTADLNPRRQR</sequence>
<dbReference type="KEGG" id="svt:SVTN_00330"/>
<dbReference type="InterPro" id="IPR027805">
    <property type="entry name" value="Transposase_HTH_dom"/>
</dbReference>
<evidence type="ECO:0000313" key="5">
    <source>
        <dbReference type="EMBL" id="AJF69412.1"/>
    </source>
</evidence>
<evidence type="ECO:0000259" key="3">
    <source>
        <dbReference type="Pfam" id="PF13359"/>
    </source>
</evidence>
<reference evidence="5 6" key="1">
    <citation type="submission" date="2014-12" db="EMBL/GenBank/DDBJ databases">
        <title>Complete genome sequence of Streptomyces vietnamensis strain GIMV4.0001, a genetic manipulable producer of the benzoisochromanequinone antibiotic granaticin.</title>
        <authorList>
            <person name="Deng M.R."/>
            <person name="Guo J."/>
            <person name="Ma L.Y."/>
            <person name="Feng G.D."/>
            <person name="Mo C.Y."/>
            <person name="Zhu H.H."/>
        </authorList>
    </citation>
    <scope>NUCLEOTIDE SEQUENCE [LARGE SCALE GENOMIC DNA]</scope>
    <source>
        <strain evidence="6">GIMV4.0001</strain>
    </source>
</reference>
<dbReference type="HOGENOM" id="CLU_056373_0_0_11"/>
<dbReference type="EMBL" id="CP010407">
    <property type="protein sequence ID" value="AJF69412.1"/>
    <property type="molecule type" value="Genomic_DNA"/>
</dbReference>
<proteinExistence type="predicted"/>
<evidence type="ECO:0000259" key="4">
    <source>
        <dbReference type="Pfam" id="PF13613"/>
    </source>
</evidence>
<feature type="domain" description="DDE Tnp4" evidence="3">
    <location>
        <begin position="77"/>
        <end position="229"/>
    </location>
</feature>
<dbReference type="AlphaFoldDB" id="A0A0B5IFU8"/>
<name>A0A0B5IFU8_9ACTN</name>
<dbReference type="Pfam" id="PF13613">
    <property type="entry name" value="HTH_Tnp_4"/>
    <property type="match status" value="1"/>
</dbReference>
<dbReference type="Proteomes" id="UP000031774">
    <property type="component" value="Chromosome"/>
</dbReference>
<dbReference type="STRING" id="362257.SVTN_00330"/>
<gene>
    <name evidence="5" type="ORF">SVTN_00330</name>
</gene>
<feature type="domain" description="Transposase Helix-turn-helix" evidence="4">
    <location>
        <begin position="5"/>
        <end position="50"/>
    </location>
</feature>
<dbReference type="GO" id="GO:0046872">
    <property type="term" value="F:metal ion binding"/>
    <property type="evidence" value="ECO:0007669"/>
    <property type="project" value="UniProtKB-KW"/>
</dbReference>
<comment type="cofactor">
    <cofactor evidence="1">
        <name>a divalent metal cation</name>
        <dbReference type="ChEBI" id="CHEBI:60240"/>
    </cofactor>
</comment>
<keyword evidence="2" id="KW-0479">Metal-binding</keyword>
<dbReference type="PANTHER" id="PTHR23080">
    <property type="entry name" value="THAP DOMAIN PROTEIN"/>
    <property type="match status" value="1"/>
</dbReference>
<keyword evidence="6" id="KW-1185">Reference proteome</keyword>
<protein>
    <submittedName>
        <fullName evidence="5">Transposase</fullName>
    </submittedName>
</protein>
<dbReference type="Pfam" id="PF13359">
    <property type="entry name" value="DDE_Tnp_4"/>
    <property type="match status" value="1"/>
</dbReference>
<accession>A0A0B5IFU8</accession>
<dbReference type="InterPro" id="IPR027806">
    <property type="entry name" value="HARBI1_dom"/>
</dbReference>
<evidence type="ECO:0000313" key="6">
    <source>
        <dbReference type="Proteomes" id="UP000031774"/>
    </source>
</evidence>
<evidence type="ECO:0000256" key="2">
    <source>
        <dbReference type="ARBA" id="ARBA00022723"/>
    </source>
</evidence>